<dbReference type="InterPro" id="IPR001054">
    <property type="entry name" value="A/G_cyclase"/>
</dbReference>
<dbReference type="SUPFAM" id="SSF55073">
    <property type="entry name" value="Nucleotide cyclase"/>
    <property type="match status" value="1"/>
</dbReference>
<dbReference type="InterPro" id="IPR029787">
    <property type="entry name" value="Nucleotide_cyclase"/>
</dbReference>
<reference evidence="4" key="1">
    <citation type="submission" date="2014-05" db="EMBL/GenBank/DDBJ databases">
        <title>The transcriptome of the halophilic microalga Tetraselmis sp. GSL018 isolated from the Great Salt Lake, Utah.</title>
        <authorList>
            <person name="Jinkerson R.E."/>
            <person name="D'Adamo S."/>
            <person name="Posewitz M.C."/>
        </authorList>
    </citation>
    <scope>NUCLEOTIDE SEQUENCE</scope>
    <source>
        <strain evidence="4">GSL018</strain>
    </source>
</reference>
<dbReference type="PROSITE" id="PS50125">
    <property type="entry name" value="GUANYLATE_CYCLASE_2"/>
    <property type="match status" value="1"/>
</dbReference>
<dbReference type="CDD" id="cd07302">
    <property type="entry name" value="CHD"/>
    <property type="match status" value="1"/>
</dbReference>
<dbReference type="InterPro" id="IPR041664">
    <property type="entry name" value="AAA_16"/>
</dbReference>
<name>A0A061QQ06_9CHLO</name>
<dbReference type="PANTHER" id="PTHR16305">
    <property type="entry name" value="TESTICULAR SOLUBLE ADENYLYL CYCLASE"/>
    <property type="match status" value="1"/>
</dbReference>
<dbReference type="Gene3D" id="3.30.70.1230">
    <property type="entry name" value="Nucleotide cyclase"/>
    <property type="match status" value="1"/>
</dbReference>
<dbReference type="InterPro" id="IPR027417">
    <property type="entry name" value="P-loop_NTPase"/>
</dbReference>
<dbReference type="SUPFAM" id="SSF52540">
    <property type="entry name" value="P-loop containing nucleoside triphosphate hydrolases"/>
    <property type="match status" value="1"/>
</dbReference>
<protein>
    <submittedName>
        <fullName evidence="4">Guanylate cyclase</fullName>
    </submittedName>
</protein>
<accession>A0A061QQ06</accession>
<dbReference type="GO" id="GO:0035556">
    <property type="term" value="P:intracellular signal transduction"/>
    <property type="evidence" value="ECO:0007669"/>
    <property type="project" value="InterPro"/>
</dbReference>
<gene>
    <name evidence="4" type="ORF">TSPGSL018_28784</name>
</gene>
<dbReference type="PANTHER" id="PTHR16305:SF28">
    <property type="entry name" value="GUANYLATE CYCLASE DOMAIN-CONTAINING PROTEIN"/>
    <property type="match status" value="1"/>
</dbReference>
<feature type="domain" description="Guanylate cyclase" evidence="3">
    <location>
        <begin position="1"/>
        <end position="136"/>
    </location>
</feature>
<evidence type="ECO:0000256" key="2">
    <source>
        <dbReference type="ARBA" id="ARBA00022840"/>
    </source>
</evidence>
<dbReference type="GO" id="GO:0009190">
    <property type="term" value="P:cyclic nucleotide biosynthetic process"/>
    <property type="evidence" value="ECO:0007669"/>
    <property type="project" value="InterPro"/>
</dbReference>
<dbReference type="GO" id="GO:0005737">
    <property type="term" value="C:cytoplasm"/>
    <property type="evidence" value="ECO:0007669"/>
    <property type="project" value="TreeGrafter"/>
</dbReference>
<proteinExistence type="predicted"/>
<keyword evidence="1" id="KW-0547">Nucleotide-binding</keyword>
<dbReference type="EMBL" id="GBEZ01026725">
    <property type="protein sequence ID" value="JAC60509.1"/>
    <property type="molecule type" value="Transcribed_RNA"/>
</dbReference>
<dbReference type="GO" id="GO:0005524">
    <property type="term" value="F:ATP binding"/>
    <property type="evidence" value="ECO:0007669"/>
    <property type="project" value="UniProtKB-KW"/>
</dbReference>
<organism evidence="4">
    <name type="scientific">Tetraselmis sp. GSL018</name>
    <dbReference type="NCBI Taxonomy" id="582737"/>
    <lineage>
        <taxon>Eukaryota</taxon>
        <taxon>Viridiplantae</taxon>
        <taxon>Chlorophyta</taxon>
        <taxon>core chlorophytes</taxon>
        <taxon>Chlorodendrophyceae</taxon>
        <taxon>Chlorodendrales</taxon>
        <taxon>Chlorodendraceae</taxon>
        <taxon>Tetraselmis</taxon>
    </lineage>
</organism>
<evidence type="ECO:0000256" key="1">
    <source>
        <dbReference type="ARBA" id="ARBA00022741"/>
    </source>
</evidence>
<dbReference type="Gene3D" id="3.40.50.300">
    <property type="entry name" value="P-loop containing nucleotide triphosphate hydrolases"/>
    <property type="match status" value="1"/>
</dbReference>
<dbReference type="GO" id="GO:0004016">
    <property type="term" value="F:adenylate cyclase activity"/>
    <property type="evidence" value="ECO:0007669"/>
    <property type="project" value="TreeGrafter"/>
</dbReference>
<dbReference type="AlphaFoldDB" id="A0A061QQ06"/>
<evidence type="ECO:0000259" key="3">
    <source>
        <dbReference type="PROSITE" id="PS50125"/>
    </source>
</evidence>
<dbReference type="Pfam" id="PF00211">
    <property type="entry name" value="Guanylate_cyc"/>
    <property type="match status" value="1"/>
</dbReference>
<evidence type="ECO:0000313" key="4">
    <source>
        <dbReference type="EMBL" id="JAC60509.1"/>
    </source>
</evidence>
<sequence length="1271" mass="140881">MLAENRVVSVLFLVGRLPTMEFSEDLVKDLQSLLGKMIDIAEGDFGGTTRQITVDDKGLAAIFVFGLPGYRQSCHATQCLLAALRVLPHLPEYRRSVDVRAGIASGWCYCGIIGNPQVRCEYTVMGDAVNTAARLAGKSFDLGLPMLCTENVAADIRKEFKGSVKLTRAGSLKLKGKSEEIDVFAPDGPRLDVEPNLLSRAGPFIGRQSELQLGLEFASGCRGCPRVLFIHGPSGIGKTELLKQICNPDRAGVCRGMDSVLIDGTLHDELEAYQKIAMKLQQLEQNSSEREGARMAKLEILDSQDSAGCNLQASACQLNGKEEHAGRETLASSGLAAEYEEMISTGLRRHDVLVVVDGAQHVDQRVLELLVKTVSHDSPEDNTGHSKSRVILASAKPMRHVLLGTNMEPESDTPSCRKSWTLELKPFGKEAIAKLAQELLLCNGLSESFLDWIAEQSCGVPLHLWELCYWLTANLFIQIDGDGFASLRSGVDKILQFAPALVKVVRGRIDQLSQNMGIVLRCAAVLGTSFNVRLLFLLLPPGTAGSKEELFDTLALLDVANFVQPTQLREIWQFKSPIYQEVAYNCILHEKKRKLHWKAAEHIQAMLNQAEADHQVACGTSVRDRSNMEEELLSHISEGMKLSHSIQDQNRIVDYKRFECASASINQIAHFNTDRGLVLRAWKLQNSFNETVAGIESANIHWLPEAKFIANEATLRLLSRISQADSNFLGNDQSALIQHLMNQNDNLLKDLLRRNRTGETIVHEEDIISDQTADKELVSLLVRAKTTRCHAEFSLSNVVEDRTYNSFVEWLKIVGTPEASFTLAACTCVLSIISMRFLDAFDTASKILSSEAHVGKKLQPTHLFGFRLECVVPVTRYIAKLMQGDLEPVELRQAMQSALQNAPKCDQGTCRALCRAFEGAAGPQIHLIHEWESWECLESVNTTFEWSAAAHFGNMLAKAQRALSCCKCAKTGEINARTVQEGLSAWQCLTCRAVRESLNTPLKLELFTVTRNCIFEGCRVMFEMPQDKVKCSWCPSDTACTTHMKHMEDTVYCLSRCLSAYSSDKLKYRRQQLFPLGHEYAKAMLTWFKLWLRDTGSATPSTESTWRAANKQPDGGYVDVFNRLLDIQGTCLTSSDIPELMTACMPATVALVRLLNGEGIPNATCGSKKGIGFTRGGIQLSLLVRLTPVGLSEQEGLPDVRVEVGSHEAKQIGIRHLDHVLSLLSKQGKPLCIHAIDGPHDLGGSFMAWETVWLRKLLIEQMNFRRFQSSG</sequence>
<keyword evidence="2" id="KW-0067">ATP-binding</keyword>
<dbReference type="Pfam" id="PF13191">
    <property type="entry name" value="AAA_16"/>
    <property type="match status" value="1"/>
</dbReference>